<protein>
    <submittedName>
        <fullName evidence="1">Uncharacterized protein</fullName>
    </submittedName>
</protein>
<gene>
    <name evidence="1" type="ORF">CGI_10003674</name>
</gene>
<evidence type="ECO:0000313" key="1">
    <source>
        <dbReference type="EMBL" id="EKC25521.1"/>
    </source>
</evidence>
<name>K1QVC9_MAGGI</name>
<proteinExistence type="predicted"/>
<dbReference type="AlphaFoldDB" id="K1QVC9"/>
<dbReference type="HOGENOM" id="CLU_1769860_0_0_1"/>
<organism evidence="1">
    <name type="scientific">Magallana gigas</name>
    <name type="common">Pacific oyster</name>
    <name type="synonym">Crassostrea gigas</name>
    <dbReference type="NCBI Taxonomy" id="29159"/>
    <lineage>
        <taxon>Eukaryota</taxon>
        <taxon>Metazoa</taxon>
        <taxon>Spiralia</taxon>
        <taxon>Lophotrochozoa</taxon>
        <taxon>Mollusca</taxon>
        <taxon>Bivalvia</taxon>
        <taxon>Autobranchia</taxon>
        <taxon>Pteriomorphia</taxon>
        <taxon>Ostreida</taxon>
        <taxon>Ostreoidea</taxon>
        <taxon>Ostreidae</taxon>
        <taxon>Magallana</taxon>
    </lineage>
</organism>
<accession>K1QVC9</accession>
<dbReference type="EMBL" id="JH817785">
    <property type="protein sequence ID" value="EKC25521.1"/>
    <property type="molecule type" value="Genomic_DNA"/>
</dbReference>
<sequence length="147" mass="16781">MYFHFCTGSDIPTYTTERNNTTPDDYDHVVFTWNSSNNNTLERSKISKTASVSDTGEAGMPDENNEAGLVHREHFGQIVLWYVLTVITVCFAKKSVTAKRQNVIKLLDVQKKIMMVNNPCWNKSKCVYDKKEHINVININHLSPPCV</sequence>
<reference evidence="1" key="1">
    <citation type="journal article" date="2012" name="Nature">
        <title>The oyster genome reveals stress adaptation and complexity of shell formation.</title>
        <authorList>
            <person name="Zhang G."/>
            <person name="Fang X."/>
            <person name="Guo X."/>
            <person name="Li L."/>
            <person name="Luo R."/>
            <person name="Xu F."/>
            <person name="Yang P."/>
            <person name="Zhang L."/>
            <person name="Wang X."/>
            <person name="Qi H."/>
            <person name="Xiong Z."/>
            <person name="Que H."/>
            <person name="Xie Y."/>
            <person name="Holland P.W."/>
            <person name="Paps J."/>
            <person name="Zhu Y."/>
            <person name="Wu F."/>
            <person name="Chen Y."/>
            <person name="Wang J."/>
            <person name="Peng C."/>
            <person name="Meng J."/>
            <person name="Yang L."/>
            <person name="Liu J."/>
            <person name="Wen B."/>
            <person name="Zhang N."/>
            <person name="Huang Z."/>
            <person name="Zhu Q."/>
            <person name="Feng Y."/>
            <person name="Mount A."/>
            <person name="Hedgecock D."/>
            <person name="Xu Z."/>
            <person name="Liu Y."/>
            <person name="Domazet-Loso T."/>
            <person name="Du Y."/>
            <person name="Sun X."/>
            <person name="Zhang S."/>
            <person name="Liu B."/>
            <person name="Cheng P."/>
            <person name="Jiang X."/>
            <person name="Li J."/>
            <person name="Fan D."/>
            <person name="Wang W."/>
            <person name="Fu W."/>
            <person name="Wang T."/>
            <person name="Wang B."/>
            <person name="Zhang J."/>
            <person name="Peng Z."/>
            <person name="Li Y."/>
            <person name="Li N."/>
            <person name="Wang J."/>
            <person name="Chen M."/>
            <person name="He Y."/>
            <person name="Tan F."/>
            <person name="Song X."/>
            <person name="Zheng Q."/>
            <person name="Huang R."/>
            <person name="Yang H."/>
            <person name="Du X."/>
            <person name="Chen L."/>
            <person name="Yang M."/>
            <person name="Gaffney P.M."/>
            <person name="Wang S."/>
            <person name="Luo L."/>
            <person name="She Z."/>
            <person name="Ming Y."/>
            <person name="Huang W."/>
            <person name="Zhang S."/>
            <person name="Huang B."/>
            <person name="Zhang Y."/>
            <person name="Qu T."/>
            <person name="Ni P."/>
            <person name="Miao G."/>
            <person name="Wang J."/>
            <person name="Wang Q."/>
            <person name="Steinberg C.E."/>
            <person name="Wang H."/>
            <person name="Li N."/>
            <person name="Qian L."/>
            <person name="Zhang G."/>
            <person name="Li Y."/>
            <person name="Yang H."/>
            <person name="Liu X."/>
            <person name="Wang J."/>
            <person name="Yin Y."/>
            <person name="Wang J."/>
        </authorList>
    </citation>
    <scope>NUCLEOTIDE SEQUENCE [LARGE SCALE GENOMIC DNA]</scope>
    <source>
        <strain evidence="1">05x7-T-G4-1.051#20</strain>
    </source>
</reference>
<dbReference type="InParanoid" id="K1QVC9"/>